<name>A0ABV9MZH7_9FLAO</name>
<keyword evidence="1" id="KW-0732">Signal</keyword>
<dbReference type="RefSeq" id="WP_387961029.1">
    <property type="nucleotide sequence ID" value="NZ_JBHSGP010000006.1"/>
</dbReference>
<dbReference type="Proteomes" id="UP001595953">
    <property type="component" value="Unassembled WGS sequence"/>
</dbReference>
<feature type="chain" id="PRO_5045062749" description="GLPGLI family protein" evidence="1">
    <location>
        <begin position="22"/>
        <end position="296"/>
    </location>
</feature>
<reference evidence="3" key="1">
    <citation type="journal article" date="2019" name="Int. J. Syst. Evol. Microbiol.">
        <title>The Global Catalogue of Microorganisms (GCM) 10K type strain sequencing project: providing services to taxonomists for standard genome sequencing and annotation.</title>
        <authorList>
            <consortium name="The Broad Institute Genomics Platform"/>
            <consortium name="The Broad Institute Genome Sequencing Center for Infectious Disease"/>
            <person name="Wu L."/>
            <person name="Ma J."/>
        </authorList>
    </citation>
    <scope>NUCLEOTIDE SEQUENCE [LARGE SCALE GENOMIC DNA]</scope>
    <source>
        <strain evidence="3">CCUG 63682</strain>
    </source>
</reference>
<accession>A0ABV9MZH7</accession>
<proteinExistence type="predicted"/>
<protein>
    <recommendedName>
        <fullName evidence="4">GLPGLI family protein</fullName>
    </recommendedName>
</protein>
<evidence type="ECO:0008006" key="4">
    <source>
        <dbReference type="Google" id="ProtNLM"/>
    </source>
</evidence>
<gene>
    <name evidence="2" type="ORF">ACFO5O_03535</name>
</gene>
<keyword evidence="3" id="KW-1185">Reference proteome</keyword>
<feature type="signal peptide" evidence="1">
    <location>
        <begin position="1"/>
        <end position="21"/>
    </location>
</feature>
<evidence type="ECO:0000313" key="3">
    <source>
        <dbReference type="Proteomes" id="UP001595953"/>
    </source>
</evidence>
<evidence type="ECO:0000313" key="2">
    <source>
        <dbReference type="EMBL" id="MFC4721381.1"/>
    </source>
</evidence>
<comment type="caution">
    <text evidence="2">The sequence shown here is derived from an EMBL/GenBank/DDBJ whole genome shotgun (WGS) entry which is preliminary data.</text>
</comment>
<dbReference type="EMBL" id="JBHSGP010000006">
    <property type="protein sequence ID" value="MFC4721381.1"/>
    <property type="molecule type" value="Genomic_DNA"/>
</dbReference>
<organism evidence="2 3">
    <name type="scientific">Geojedonia litorea</name>
    <dbReference type="NCBI Taxonomy" id="1268269"/>
    <lineage>
        <taxon>Bacteria</taxon>
        <taxon>Pseudomonadati</taxon>
        <taxon>Bacteroidota</taxon>
        <taxon>Flavobacteriia</taxon>
        <taxon>Flavobacteriales</taxon>
        <taxon>Flavobacteriaceae</taxon>
        <taxon>Geojedonia</taxon>
    </lineage>
</organism>
<evidence type="ECO:0000256" key="1">
    <source>
        <dbReference type="SAM" id="SignalP"/>
    </source>
</evidence>
<sequence>MKTKILLLSALFLLIGFEAEAQLLDKLKQRAKEKGLETREVSFDSTAYNNDNNYNNIQEVELETLRDFFTTDVIMALYNKDGQQVQTSFFDADVIAMRTKQEGNPNPIYHDTKGMLYGFNVEEGHYEKMSILPASSMGFMMAGMTTQAYKLPPEPYYEAFEFLSEKDIALNFIVLELAFIYKPEHFEDDDNYTLQNITFPDVCKRFNYNDPEYQGSYIQFDEKGRLVEFNINSTNPQFTDDSKNSSGKFVYSYQECHVQLPEAIEQSMVPGPLGKMLNLERGLEPWKHNKKDKQKN</sequence>